<keyword evidence="3" id="KW-0479">Metal-binding</keyword>
<dbReference type="GO" id="GO:0045324">
    <property type="term" value="P:late endosome to vacuole transport"/>
    <property type="evidence" value="ECO:0007669"/>
    <property type="project" value="TreeGrafter"/>
</dbReference>
<evidence type="ECO:0000256" key="3">
    <source>
        <dbReference type="ARBA" id="ARBA00022723"/>
    </source>
</evidence>
<dbReference type="GO" id="GO:0005802">
    <property type="term" value="C:trans-Golgi network"/>
    <property type="evidence" value="ECO:0007669"/>
    <property type="project" value="TreeGrafter"/>
</dbReference>
<feature type="domain" description="Mind bomb SH3 repeat" evidence="8">
    <location>
        <begin position="51"/>
        <end position="170"/>
    </location>
</feature>
<sequence length="238" mass="26819">MEKIDDFKVTLVFLSFFEYQGCSGQSLDWEFLATSDNTGFLIDTELLNYEQVGDWVRVKASVSSPKYGWEDITRNSIGVMHILDEDGNVGIAFCFKSNLFLCSITDIEKVEPFHVGQEIRMIPSITEPQLGWSNETPATIAKIVIIDLDGALSAQVTGRQTLWSVSPEDVELLSGFEVGDWVRSKPSLGTRPSSDWFSVGRESIAVVHSIQAEAGYLELACCFRKERWKRWCSAWSRI</sequence>
<evidence type="ECO:0000313" key="9">
    <source>
        <dbReference type="EMBL" id="VDD19129.1"/>
    </source>
</evidence>
<dbReference type="PANTHER" id="PTHR46960">
    <property type="entry name" value="E3 UBIQUITIN-PROTEIN LIGASE KEG"/>
    <property type="match status" value="1"/>
</dbReference>
<keyword evidence="4" id="KW-0677">Repeat</keyword>
<keyword evidence="2" id="KW-0808">Transferase</keyword>
<keyword evidence="7" id="KW-0862">Zinc</keyword>
<evidence type="ECO:0000256" key="1">
    <source>
        <dbReference type="ARBA" id="ARBA00004906"/>
    </source>
</evidence>
<dbReference type="GO" id="GO:0006952">
    <property type="term" value="P:defense response"/>
    <property type="evidence" value="ECO:0007669"/>
    <property type="project" value="InterPro"/>
</dbReference>
<dbReference type="GO" id="GO:0009788">
    <property type="term" value="P:negative regulation of abscisic acid-activated signaling pathway"/>
    <property type="evidence" value="ECO:0007669"/>
    <property type="project" value="TreeGrafter"/>
</dbReference>
<evidence type="ECO:0000256" key="7">
    <source>
        <dbReference type="ARBA" id="ARBA00022833"/>
    </source>
</evidence>
<dbReference type="GO" id="GO:0005769">
    <property type="term" value="C:early endosome"/>
    <property type="evidence" value="ECO:0007669"/>
    <property type="project" value="TreeGrafter"/>
</dbReference>
<accession>A0A3P6DJ54</accession>
<gene>
    <name evidence="9" type="ORF">BOLC2T06568H</name>
</gene>
<evidence type="ECO:0000256" key="4">
    <source>
        <dbReference type="ARBA" id="ARBA00022737"/>
    </source>
</evidence>
<dbReference type="PANTHER" id="PTHR46960:SF1">
    <property type="entry name" value="E3 UBIQUITIN-PROTEIN LIGASE KEG"/>
    <property type="match status" value="1"/>
</dbReference>
<keyword evidence="6" id="KW-0833">Ubl conjugation pathway</keyword>
<evidence type="ECO:0000256" key="5">
    <source>
        <dbReference type="ARBA" id="ARBA00022771"/>
    </source>
</evidence>
<dbReference type="GO" id="GO:0009738">
    <property type="term" value="P:abscisic acid-activated signaling pathway"/>
    <property type="evidence" value="ECO:0007669"/>
    <property type="project" value="InterPro"/>
</dbReference>
<dbReference type="GO" id="GO:0004842">
    <property type="term" value="F:ubiquitin-protein transferase activity"/>
    <property type="evidence" value="ECO:0007669"/>
    <property type="project" value="InterPro"/>
</dbReference>
<evidence type="ECO:0000256" key="2">
    <source>
        <dbReference type="ARBA" id="ARBA00022679"/>
    </source>
</evidence>
<dbReference type="AlphaFoldDB" id="A0A3P6DJ54"/>
<dbReference type="InterPro" id="IPR040847">
    <property type="entry name" value="SH3_15"/>
</dbReference>
<dbReference type="EMBL" id="LR031874">
    <property type="protein sequence ID" value="VDD19129.1"/>
    <property type="molecule type" value="Genomic_DNA"/>
</dbReference>
<keyword evidence="5" id="KW-0863">Zinc-finger</keyword>
<dbReference type="InterPro" id="IPR044584">
    <property type="entry name" value="KEG"/>
</dbReference>
<protein>
    <recommendedName>
        <fullName evidence="8">Mind bomb SH3 repeat domain-containing protein</fullName>
    </recommendedName>
</protein>
<dbReference type="GO" id="GO:0016567">
    <property type="term" value="P:protein ubiquitination"/>
    <property type="evidence" value="ECO:0007669"/>
    <property type="project" value="UniProtKB-UniPathway"/>
</dbReference>
<dbReference type="UniPathway" id="UPA00143"/>
<evidence type="ECO:0000256" key="6">
    <source>
        <dbReference type="ARBA" id="ARBA00022786"/>
    </source>
</evidence>
<comment type="pathway">
    <text evidence="1">Protein modification; protein ubiquitination.</text>
</comment>
<dbReference type="Pfam" id="PF18346">
    <property type="entry name" value="SH3_15"/>
    <property type="match status" value="1"/>
</dbReference>
<dbReference type="GO" id="GO:0008270">
    <property type="term" value="F:zinc ion binding"/>
    <property type="evidence" value="ECO:0007669"/>
    <property type="project" value="UniProtKB-KW"/>
</dbReference>
<proteinExistence type="predicted"/>
<name>A0A3P6DJ54_BRAOL</name>
<reference evidence="9" key="1">
    <citation type="submission" date="2018-11" db="EMBL/GenBank/DDBJ databases">
        <authorList>
            <consortium name="Genoscope - CEA"/>
            <person name="William W."/>
        </authorList>
    </citation>
    <scope>NUCLEOTIDE SEQUENCE</scope>
</reference>
<evidence type="ECO:0000259" key="8">
    <source>
        <dbReference type="Pfam" id="PF18346"/>
    </source>
</evidence>
<organism evidence="9">
    <name type="scientific">Brassica oleracea</name>
    <name type="common">Wild cabbage</name>
    <dbReference type="NCBI Taxonomy" id="3712"/>
    <lineage>
        <taxon>Eukaryota</taxon>
        <taxon>Viridiplantae</taxon>
        <taxon>Streptophyta</taxon>
        <taxon>Embryophyta</taxon>
        <taxon>Tracheophyta</taxon>
        <taxon>Spermatophyta</taxon>
        <taxon>Magnoliopsida</taxon>
        <taxon>eudicotyledons</taxon>
        <taxon>Gunneridae</taxon>
        <taxon>Pentapetalae</taxon>
        <taxon>rosids</taxon>
        <taxon>malvids</taxon>
        <taxon>Brassicales</taxon>
        <taxon>Brassicaceae</taxon>
        <taxon>Brassiceae</taxon>
        <taxon>Brassica</taxon>
    </lineage>
</organism>